<feature type="domain" description="TrwC relaxase" evidence="1">
    <location>
        <begin position="9"/>
        <end position="364"/>
    </location>
</feature>
<dbReference type="CDD" id="cd18809">
    <property type="entry name" value="SF1_C_RecD"/>
    <property type="match status" value="1"/>
</dbReference>
<keyword evidence="3" id="KW-1185">Reference proteome</keyword>
<dbReference type="Pfam" id="PF08751">
    <property type="entry name" value="TrwC"/>
    <property type="match status" value="1"/>
</dbReference>
<name>A0A6N9YPH1_9ACTN</name>
<dbReference type="Pfam" id="PF13604">
    <property type="entry name" value="AAA_30"/>
    <property type="match status" value="1"/>
</dbReference>
<dbReference type="Gene3D" id="3.40.50.300">
    <property type="entry name" value="P-loop containing nucleotide triphosphate hydrolases"/>
    <property type="match status" value="2"/>
</dbReference>
<dbReference type="EMBL" id="JAAGOB010000008">
    <property type="protein sequence ID" value="NED96847.1"/>
    <property type="molecule type" value="Genomic_DNA"/>
</dbReference>
<evidence type="ECO:0000313" key="2">
    <source>
        <dbReference type="EMBL" id="NED96847.1"/>
    </source>
</evidence>
<dbReference type="InterPro" id="IPR027417">
    <property type="entry name" value="P-loop_NTPase"/>
</dbReference>
<sequence length="1189" mass="129361">MMSVKALHAGDGYTYLLRGIVDGEGMTGAISPMTRYYAESGHPPGRWMGSGLAGLAGGDGLTPGSQVSEEQMERLFKHGTDPASGELLGRRFNRPKGWRERVAARVQALPSSLPDAARAARAAAIEVEEHGRPTHRPVSGFDCVFSPPKSVSVLWALADQGLREQISQAHYDAVDEVLRVMERDVARTRIGTNGVAQVDTRGLIAAAFDHYDSRTGDPQLHTHVVVANRVQGPDGRWRTLDSRGSLFPSVVAMSELYDTLIADRLTVRIGVGWERRGEPRKTKNQSWEIDGVSAELIGMFSQRSANIQPVKDELISEWRRAHGREPDDVTVLRLRQQATYMTRPAKELRSLAEMTHEWRTRAANILKVEAPRWAASLARWGKARVRRRSLRMDDVAPELDEMAAAAFTELSEERSTWRTWNIRAAAARASMPYRMKSPADRDALIAAITRRVTAMSIRITPPPLASTPRTFLRSDGTSAFSRTHGDVYTSEAVLAAEDRLQAASAKCTAPGLKLNVIERLVSEPTEQGFVLAEDQATAITQVATSGRCIDVLVGPAGTGKTTALAALRAAWEEQHGSGSVVGLAPSAAAAEILGESLGITTENTAKWLYESSRQRTENARWLFKPGQLIIVDEASLAGTLALDTLREQAERAGAKLLLVGDWAQLSAVDAGGAFGMLVRDRDLPPELTGVRRFTAEWERAASVRLRIGDVDVIDTYLEQGRVHDGSSEDMVDAAYQAWRADEGAGLRSVLIAADRLTVRELNERARADLVTSGDVERGGTGLHDGTSAGVGDRIVTRRNDRYLAAGPRSWVKNGDHWTVRLRHQDGSLTVARADGRGAAITLPTAYVAEDVELAYATTAHRAQGSTVDTAHAIVVEASATREALYVSMTRGKARNTAYVVTDSDDEFPSDESLGAREALTNIMRRSGAELSARETIVDERSRATNIARLAAEYETIAREAEAHHWEGILSTCQLPSGDDVTASPSYAGLVAAMRAAEARGLQPGDLLPRIAAADELLKAEDPLVVLRDRLDQIIDHAAETRSGGASTLIVGLFARSRHVSDPGMRTALDERAALIEIRARMLVHAAISKNASWLSELGQLRSTPDTRLTWERCAMTIAAYREYHGITGARALAPDIGLDWTHRVHRRRAERALNDALYSSGMKGTTNAPLQLEAVTNAQVATAGRAPER</sequence>
<reference evidence="2 3" key="1">
    <citation type="submission" date="2020-02" db="EMBL/GenBank/DDBJ databases">
        <authorList>
            <person name="Li X.-J."/>
            <person name="Feng X.-M."/>
        </authorList>
    </citation>
    <scope>NUCLEOTIDE SEQUENCE [LARGE SCALE GENOMIC DNA]</scope>
    <source>
        <strain evidence="2 3">CGMCC 4.7225</strain>
    </source>
</reference>
<dbReference type="InterPro" id="IPR014862">
    <property type="entry name" value="TrwC"/>
</dbReference>
<dbReference type="SUPFAM" id="SSF52540">
    <property type="entry name" value="P-loop containing nucleoside triphosphate hydrolases"/>
    <property type="match status" value="2"/>
</dbReference>
<dbReference type="AlphaFoldDB" id="A0A6N9YPH1"/>
<accession>A0A6N9YPH1</accession>
<proteinExistence type="predicted"/>
<comment type="caution">
    <text evidence="2">The sequence shown here is derived from an EMBL/GenBank/DDBJ whole genome shotgun (WGS) entry which is preliminary data.</text>
</comment>
<dbReference type="NCBIfam" id="NF041492">
    <property type="entry name" value="MobF"/>
    <property type="match status" value="1"/>
</dbReference>
<protein>
    <submittedName>
        <fullName evidence="2">Relaxase domain-containing protein</fullName>
    </submittedName>
</protein>
<evidence type="ECO:0000313" key="3">
    <source>
        <dbReference type="Proteomes" id="UP000469185"/>
    </source>
</evidence>
<evidence type="ECO:0000259" key="1">
    <source>
        <dbReference type="Pfam" id="PF08751"/>
    </source>
</evidence>
<gene>
    <name evidence="2" type="ORF">G1H11_16190</name>
</gene>
<dbReference type="Gene3D" id="2.30.30.940">
    <property type="match status" value="1"/>
</dbReference>
<organism evidence="2 3">
    <name type="scientific">Phytoactinopolyspora alkaliphila</name>
    <dbReference type="NCBI Taxonomy" id="1783498"/>
    <lineage>
        <taxon>Bacteria</taxon>
        <taxon>Bacillati</taxon>
        <taxon>Actinomycetota</taxon>
        <taxon>Actinomycetes</taxon>
        <taxon>Jiangellales</taxon>
        <taxon>Jiangellaceae</taxon>
        <taxon>Phytoactinopolyspora</taxon>
    </lineage>
</organism>
<dbReference type="Proteomes" id="UP000469185">
    <property type="component" value="Unassembled WGS sequence"/>
</dbReference>
<dbReference type="SUPFAM" id="SSF55464">
    <property type="entry name" value="Origin of replication-binding domain, RBD-like"/>
    <property type="match status" value="1"/>
</dbReference>